<gene>
    <name evidence="10" type="ORF">IW254_000748</name>
</gene>
<evidence type="ECO:0000256" key="6">
    <source>
        <dbReference type="ARBA" id="ARBA00022989"/>
    </source>
</evidence>
<keyword evidence="2 8" id="KW-0813">Transport</keyword>
<dbReference type="GO" id="GO:0005886">
    <property type="term" value="C:plasma membrane"/>
    <property type="evidence" value="ECO:0007669"/>
    <property type="project" value="UniProtKB-SubCell"/>
</dbReference>
<feature type="transmembrane region" description="Helical" evidence="8">
    <location>
        <begin position="7"/>
        <end position="30"/>
    </location>
</feature>
<dbReference type="PANTHER" id="PTHR43357:SF3">
    <property type="entry name" value="FE(3+)-TRANSPORT SYSTEM PERMEASE PROTEIN FBPB 2"/>
    <property type="match status" value="1"/>
</dbReference>
<dbReference type="CDD" id="cd06261">
    <property type="entry name" value="TM_PBP2"/>
    <property type="match status" value="2"/>
</dbReference>
<evidence type="ECO:0000256" key="4">
    <source>
        <dbReference type="ARBA" id="ARBA00022519"/>
    </source>
</evidence>
<reference evidence="10" key="1">
    <citation type="submission" date="2020-11" db="EMBL/GenBank/DDBJ databases">
        <title>Sequencing the genomes of 1000 actinobacteria strains.</title>
        <authorList>
            <person name="Klenk H.-P."/>
        </authorList>
    </citation>
    <scope>NUCLEOTIDE SEQUENCE</scope>
    <source>
        <strain evidence="10">DSM 45632</strain>
    </source>
</reference>
<organism evidence="10 11">
    <name type="scientific">Corynebacterium aquatimens</name>
    <dbReference type="NCBI Taxonomy" id="1190508"/>
    <lineage>
        <taxon>Bacteria</taxon>
        <taxon>Bacillati</taxon>
        <taxon>Actinomycetota</taxon>
        <taxon>Actinomycetes</taxon>
        <taxon>Mycobacteriales</taxon>
        <taxon>Corynebacteriaceae</taxon>
        <taxon>Corynebacterium</taxon>
    </lineage>
</organism>
<comment type="similarity">
    <text evidence="8">Belongs to the binding-protein-dependent transport system permease family.</text>
</comment>
<dbReference type="Pfam" id="PF00528">
    <property type="entry name" value="BPD_transp_1"/>
    <property type="match status" value="2"/>
</dbReference>
<evidence type="ECO:0000313" key="10">
    <source>
        <dbReference type="EMBL" id="MBG6121779.1"/>
    </source>
</evidence>
<feature type="transmembrane region" description="Helical" evidence="8">
    <location>
        <begin position="50"/>
        <end position="71"/>
    </location>
</feature>
<feature type="transmembrane region" description="Helical" evidence="8">
    <location>
        <begin position="507"/>
        <end position="526"/>
    </location>
</feature>
<dbReference type="Gene3D" id="1.10.3720.10">
    <property type="entry name" value="MetI-like"/>
    <property type="match status" value="2"/>
</dbReference>
<dbReference type="RefSeq" id="WP_196824280.1">
    <property type="nucleotide sequence ID" value="NZ_CP046980.1"/>
</dbReference>
<keyword evidence="4" id="KW-0997">Cell inner membrane</keyword>
<dbReference type="PANTHER" id="PTHR43357">
    <property type="entry name" value="INNER MEMBRANE ABC TRANSPORTER PERMEASE PROTEIN YDCV"/>
    <property type="match status" value="1"/>
</dbReference>
<evidence type="ECO:0000256" key="7">
    <source>
        <dbReference type="ARBA" id="ARBA00023136"/>
    </source>
</evidence>
<keyword evidence="5 8" id="KW-0812">Transmembrane</keyword>
<feature type="transmembrane region" description="Helical" evidence="8">
    <location>
        <begin position="446"/>
        <end position="468"/>
    </location>
</feature>
<accession>A0A931DUL0</accession>
<dbReference type="Proteomes" id="UP000658613">
    <property type="component" value="Unassembled WGS sequence"/>
</dbReference>
<evidence type="ECO:0000256" key="2">
    <source>
        <dbReference type="ARBA" id="ARBA00022448"/>
    </source>
</evidence>
<evidence type="ECO:0000256" key="5">
    <source>
        <dbReference type="ARBA" id="ARBA00022692"/>
    </source>
</evidence>
<sequence>MPSLFRVGTWLIAAGVFITPLALVVGLALGGNQIPVLMEQGLPRAAWNSFYSTFLSSVLAVAVGTVGAIVVERTTIRGSHFARMLLLSPLLVPPFVGAIAWIQLFGRNQGFNSFTDHQIWNIYGADGVIFLLTLHAYPIVYVIMAAALRKVPRDLELAARVSGASSWTTLRTVTLPLVRPAILSAFTLTFVSNLGDFGIPALIGSPARFETLATMVYRFVESGTVPNPLQVVSTIGVVLLVMGILAVIADYIVAERAATSGTNASAPLRFELGRATWPLTIVTWCVGLAITVLPVGGLLVRALSPASGVKLTRDTLTWRHFEATLNNPRVIDGFTNSLLLSLSAAIIAGVLGWLIGILVTRTRSRDNTALTLVTLLPSALPGLIVGVGWLIISLYTGLYNTRWIILAAYVCAYTATVLQAVRAPLKGTPIALEEAARISGAGPLRAIFHTSGAMAIPAALSGAVLVAITAVRELTVSVLLIAPGTTTLGVQLFNLQQAGNYNQASALAFLFTIAGLAVLFIASASISRGTAAARR</sequence>
<keyword evidence="11" id="KW-1185">Reference proteome</keyword>
<dbReference type="PROSITE" id="PS50928">
    <property type="entry name" value="ABC_TM1"/>
    <property type="match status" value="2"/>
</dbReference>
<evidence type="ECO:0000313" key="11">
    <source>
        <dbReference type="Proteomes" id="UP000658613"/>
    </source>
</evidence>
<proteinExistence type="inferred from homology"/>
<feature type="transmembrane region" description="Helical" evidence="8">
    <location>
        <begin position="275"/>
        <end position="300"/>
    </location>
</feature>
<feature type="transmembrane region" description="Helical" evidence="8">
    <location>
        <begin position="83"/>
        <end position="102"/>
    </location>
</feature>
<evidence type="ECO:0000256" key="3">
    <source>
        <dbReference type="ARBA" id="ARBA00022475"/>
    </source>
</evidence>
<feature type="transmembrane region" description="Helical" evidence="8">
    <location>
        <begin position="338"/>
        <end position="360"/>
    </location>
</feature>
<feature type="transmembrane region" description="Helical" evidence="8">
    <location>
        <begin position="231"/>
        <end position="254"/>
    </location>
</feature>
<dbReference type="InterPro" id="IPR035906">
    <property type="entry name" value="MetI-like_sf"/>
</dbReference>
<feature type="domain" description="ABC transmembrane type-1" evidence="9">
    <location>
        <begin position="46"/>
        <end position="250"/>
    </location>
</feature>
<feature type="transmembrane region" description="Helical" evidence="8">
    <location>
        <begin position="404"/>
        <end position="425"/>
    </location>
</feature>
<protein>
    <submittedName>
        <fullName evidence="10">Iron(III) transport system permease protein</fullName>
    </submittedName>
</protein>
<feature type="transmembrane region" description="Helical" evidence="8">
    <location>
        <begin position="474"/>
        <end position="495"/>
    </location>
</feature>
<keyword evidence="7 8" id="KW-0472">Membrane</keyword>
<dbReference type="EMBL" id="JADOUE010000001">
    <property type="protein sequence ID" value="MBG6121779.1"/>
    <property type="molecule type" value="Genomic_DNA"/>
</dbReference>
<dbReference type="GO" id="GO:0055085">
    <property type="term" value="P:transmembrane transport"/>
    <property type="evidence" value="ECO:0007669"/>
    <property type="project" value="InterPro"/>
</dbReference>
<comment type="subcellular location">
    <subcellularLocation>
        <location evidence="1">Cell inner membrane</location>
        <topology evidence="1">Multi-pass membrane protein</topology>
    </subcellularLocation>
    <subcellularLocation>
        <location evidence="8">Cell membrane</location>
        <topology evidence="8">Multi-pass membrane protein</topology>
    </subcellularLocation>
</comment>
<evidence type="ECO:0000256" key="1">
    <source>
        <dbReference type="ARBA" id="ARBA00004429"/>
    </source>
</evidence>
<feature type="transmembrane region" description="Helical" evidence="8">
    <location>
        <begin position="122"/>
        <end position="148"/>
    </location>
</feature>
<dbReference type="InterPro" id="IPR000515">
    <property type="entry name" value="MetI-like"/>
</dbReference>
<dbReference type="AlphaFoldDB" id="A0A931DUL0"/>
<evidence type="ECO:0000256" key="8">
    <source>
        <dbReference type="RuleBase" id="RU363032"/>
    </source>
</evidence>
<evidence type="ECO:0000259" key="9">
    <source>
        <dbReference type="PROSITE" id="PS50928"/>
    </source>
</evidence>
<comment type="caution">
    <text evidence="10">The sequence shown here is derived from an EMBL/GenBank/DDBJ whole genome shotgun (WGS) entry which is preliminary data.</text>
</comment>
<feature type="domain" description="ABC transmembrane type-1" evidence="9">
    <location>
        <begin position="334"/>
        <end position="522"/>
    </location>
</feature>
<dbReference type="SUPFAM" id="SSF161098">
    <property type="entry name" value="MetI-like"/>
    <property type="match status" value="2"/>
</dbReference>
<keyword evidence="6 8" id="KW-1133">Transmembrane helix</keyword>
<keyword evidence="3" id="KW-1003">Cell membrane</keyword>
<feature type="transmembrane region" description="Helical" evidence="8">
    <location>
        <begin position="372"/>
        <end position="392"/>
    </location>
</feature>
<name>A0A931DUL0_9CORY</name>